<evidence type="ECO:0000313" key="3">
    <source>
        <dbReference type="Proteomes" id="UP000075670"/>
    </source>
</evidence>
<dbReference type="OrthoDB" id="1683505at2"/>
<organism evidence="2 3">
    <name type="scientific">Moorella mulderi DSM 14980</name>
    <dbReference type="NCBI Taxonomy" id="1122241"/>
    <lineage>
        <taxon>Bacteria</taxon>
        <taxon>Bacillati</taxon>
        <taxon>Bacillota</taxon>
        <taxon>Clostridia</taxon>
        <taxon>Neomoorellales</taxon>
        <taxon>Neomoorellaceae</taxon>
        <taxon>Neomoorella</taxon>
    </lineage>
</organism>
<evidence type="ECO:0000259" key="1">
    <source>
        <dbReference type="Pfam" id="PF07811"/>
    </source>
</evidence>
<proteinExistence type="predicted"/>
<dbReference type="Proteomes" id="UP000075670">
    <property type="component" value="Unassembled WGS sequence"/>
</dbReference>
<gene>
    <name evidence="2" type="ORF">MOMUL_07320</name>
</gene>
<protein>
    <submittedName>
        <fullName evidence="2">TadE-like protein</fullName>
    </submittedName>
</protein>
<accession>A0A151AZ68</accession>
<dbReference type="EMBL" id="LTBC01000002">
    <property type="protein sequence ID" value="KYH32954.1"/>
    <property type="molecule type" value="Genomic_DNA"/>
</dbReference>
<dbReference type="InterPro" id="IPR012495">
    <property type="entry name" value="TadE-like_dom"/>
</dbReference>
<reference evidence="2 3" key="1">
    <citation type="submission" date="2016-02" db="EMBL/GenBank/DDBJ databases">
        <title>Genome sequence of Moorella mulderi DSM 14980.</title>
        <authorList>
            <person name="Poehlein A."/>
            <person name="Daniel R."/>
        </authorList>
    </citation>
    <scope>NUCLEOTIDE SEQUENCE [LARGE SCALE GENOMIC DNA]</scope>
    <source>
        <strain evidence="2 3">DSM 14980</strain>
    </source>
</reference>
<evidence type="ECO:0000313" key="2">
    <source>
        <dbReference type="EMBL" id="KYH32954.1"/>
    </source>
</evidence>
<dbReference type="AlphaFoldDB" id="A0A151AZ68"/>
<keyword evidence="3" id="KW-1185">Reference proteome</keyword>
<feature type="domain" description="TadE-like" evidence="1">
    <location>
        <begin position="15"/>
        <end position="57"/>
    </location>
</feature>
<dbReference type="Pfam" id="PF07811">
    <property type="entry name" value="TadE"/>
    <property type="match status" value="1"/>
</dbReference>
<sequence>MKKLRRQKLLDGRRGQALVELALVLPLLLLLIMGSLEMGRILHSYLVLTSATREGARIGIVGASDDEIRDRVKEVAFTLNLTDGDITIVPEQGLRNPGTALKVKVTYGVELVTPVLNSLLPNPFPLTAEINMRVE</sequence>
<dbReference type="PATRIC" id="fig|1122241.3.peg.770"/>
<comment type="caution">
    <text evidence="2">The sequence shown here is derived from an EMBL/GenBank/DDBJ whole genome shotgun (WGS) entry which is preliminary data.</text>
</comment>
<name>A0A151AZ68_9FIRM</name>